<feature type="transmembrane region" description="Helical" evidence="2">
    <location>
        <begin position="130"/>
        <end position="151"/>
    </location>
</feature>
<keyword evidence="4" id="KW-1185">Reference proteome</keyword>
<evidence type="ECO:0000256" key="2">
    <source>
        <dbReference type="SAM" id="Phobius"/>
    </source>
</evidence>
<protein>
    <submittedName>
        <fullName evidence="3">Uncharacterized protein</fullName>
    </submittedName>
</protein>
<feature type="transmembrane region" description="Helical" evidence="2">
    <location>
        <begin position="44"/>
        <end position="63"/>
    </location>
</feature>
<dbReference type="Proteomes" id="UP000623467">
    <property type="component" value="Unassembled WGS sequence"/>
</dbReference>
<dbReference type="OrthoDB" id="3269357at2759"/>
<name>A0A8H6YQL0_9AGAR</name>
<dbReference type="AlphaFoldDB" id="A0A8H6YQL0"/>
<evidence type="ECO:0000256" key="1">
    <source>
        <dbReference type="SAM" id="MobiDB-lite"/>
    </source>
</evidence>
<evidence type="ECO:0000313" key="4">
    <source>
        <dbReference type="Proteomes" id="UP000623467"/>
    </source>
</evidence>
<keyword evidence="2" id="KW-1133">Transmembrane helix</keyword>
<feature type="transmembrane region" description="Helical" evidence="2">
    <location>
        <begin position="75"/>
        <end position="102"/>
    </location>
</feature>
<sequence length="370" mass="40715">MNFLATLRYLIFAIFIVCNAILSSVAVWNSSLVHPSSRQSRTDTYIVVVGALGLALTFTIIFVELVRRNAFTSRVWFEILWTTTFFGLDLAGAAILTVVGLADVCAPTQSKKSQPILPGTCSSSRVLMGFTWLCTFILLMYLILLVTLTLVNWNNDSMPRIWECTVHNFPPLAYRRSNAPSSFAPRFTQDKTVIAAPTPQRPNTVPSALYTLRSIGLNSQYQIEHFRPPSHISAHPMPSSPVASPADYLHRNPSNAGSVQAAVALYPQFLSSAYVAQPPPARMQPPAAASNPSHRLSRSPPPLGDWPRADAPLRIKRKHPPSMGLEEQTAAGLAPLRPMGPRTRAGPSDMRPPPLDLSSISRRRDLDRNV</sequence>
<feature type="region of interest" description="Disordered" evidence="1">
    <location>
        <begin position="277"/>
        <end position="370"/>
    </location>
</feature>
<organism evidence="3 4">
    <name type="scientific">Mycena sanguinolenta</name>
    <dbReference type="NCBI Taxonomy" id="230812"/>
    <lineage>
        <taxon>Eukaryota</taxon>
        <taxon>Fungi</taxon>
        <taxon>Dikarya</taxon>
        <taxon>Basidiomycota</taxon>
        <taxon>Agaricomycotina</taxon>
        <taxon>Agaricomycetes</taxon>
        <taxon>Agaricomycetidae</taxon>
        <taxon>Agaricales</taxon>
        <taxon>Marasmiineae</taxon>
        <taxon>Mycenaceae</taxon>
        <taxon>Mycena</taxon>
    </lineage>
</organism>
<comment type="caution">
    <text evidence="3">The sequence shown here is derived from an EMBL/GenBank/DDBJ whole genome shotgun (WGS) entry which is preliminary data.</text>
</comment>
<feature type="transmembrane region" description="Helical" evidence="2">
    <location>
        <begin position="7"/>
        <end position="28"/>
    </location>
</feature>
<gene>
    <name evidence="3" type="ORF">MSAN_00990100</name>
</gene>
<dbReference type="EMBL" id="JACAZH010000007">
    <property type="protein sequence ID" value="KAF7363347.1"/>
    <property type="molecule type" value="Genomic_DNA"/>
</dbReference>
<proteinExistence type="predicted"/>
<keyword evidence="2" id="KW-0812">Transmembrane</keyword>
<reference evidence="3" key="1">
    <citation type="submission" date="2020-05" db="EMBL/GenBank/DDBJ databases">
        <title>Mycena genomes resolve the evolution of fungal bioluminescence.</title>
        <authorList>
            <person name="Tsai I.J."/>
        </authorList>
    </citation>
    <scope>NUCLEOTIDE SEQUENCE</scope>
    <source>
        <strain evidence="3">160909Yilan</strain>
    </source>
</reference>
<evidence type="ECO:0000313" key="3">
    <source>
        <dbReference type="EMBL" id="KAF7363347.1"/>
    </source>
</evidence>
<feature type="compositionally biased region" description="Low complexity" evidence="1">
    <location>
        <begin position="284"/>
        <end position="294"/>
    </location>
</feature>
<accession>A0A8H6YQL0</accession>
<keyword evidence="2" id="KW-0472">Membrane</keyword>